<evidence type="ECO:0000313" key="2">
    <source>
        <dbReference type="EMBL" id="OGM91662.1"/>
    </source>
</evidence>
<accession>A0A1F8DT77</accession>
<reference evidence="2 3" key="1">
    <citation type="journal article" date="2016" name="Nat. Commun.">
        <title>Thousands of microbial genomes shed light on interconnected biogeochemical processes in an aquifer system.</title>
        <authorList>
            <person name="Anantharaman K."/>
            <person name="Brown C.T."/>
            <person name="Hug L.A."/>
            <person name="Sharon I."/>
            <person name="Castelle C.J."/>
            <person name="Probst A.J."/>
            <person name="Thomas B.C."/>
            <person name="Singh A."/>
            <person name="Wilkins M.J."/>
            <person name="Karaoz U."/>
            <person name="Brodie E.L."/>
            <person name="Williams K.H."/>
            <person name="Hubbard S.S."/>
            <person name="Banfield J.F."/>
        </authorList>
    </citation>
    <scope>NUCLEOTIDE SEQUENCE [LARGE SCALE GENOMIC DNA]</scope>
</reference>
<dbReference type="EMBL" id="MGIR01000001">
    <property type="protein sequence ID" value="OGM91662.1"/>
    <property type="molecule type" value="Genomic_DNA"/>
</dbReference>
<name>A0A1F8DT77_9BACT</name>
<sequence length="85" mass="9890">MVGEGTLMDAGRLTEKELADRKKRILYDEDEFRLDDQEDESEDSEKNLAIANEDHDEHEEKDDFGGHPHRHTKKCYPGCTLVWEA</sequence>
<organism evidence="2 3">
    <name type="scientific">Candidatus Wolfebacteria bacterium RIFCSPLOWO2_01_FULL_45_19</name>
    <dbReference type="NCBI Taxonomy" id="1802557"/>
    <lineage>
        <taxon>Bacteria</taxon>
        <taxon>Candidatus Wolfeibacteriota</taxon>
    </lineage>
</organism>
<proteinExistence type="predicted"/>
<dbReference type="Proteomes" id="UP000178946">
    <property type="component" value="Unassembled WGS sequence"/>
</dbReference>
<protein>
    <submittedName>
        <fullName evidence="2">Uncharacterized protein</fullName>
    </submittedName>
</protein>
<evidence type="ECO:0000256" key="1">
    <source>
        <dbReference type="SAM" id="MobiDB-lite"/>
    </source>
</evidence>
<evidence type="ECO:0000313" key="3">
    <source>
        <dbReference type="Proteomes" id="UP000178946"/>
    </source>
</evidence>
<comment type="caution">
    <text evidence="2">The sequence shown here is derived from an EMBL/GenBank/DDBJ whole genome shotgun (WGS) entry which is preliminary data.</text>
</comment>
<dbReference type="AlphaFoldDB" id="A0A1F8DT77"/>
<gene>
    <name evidence="2" type="ORF">A3A20_01855</name>
</gene>
<feature type="region of interest" description="Disordered" evidence="1">
    <location>
        <begin position="34"/>
        <end position="72"/>
    </location>
</feature>
<feature type="compositionally biased region" description="Acidic residues" evidence="1">
    <location>
        <begin position="34"/>
        <end position="43"/>
    </location>
</feature>
<dbReference type="STRING" id="1802557.A3A20_01855"/>